<evidence type="ECO:0000256" key="1">
    <source>
        <dbReference type="ARBA" id="ARBA00022694"/>
    </source>
</evidence>
<dbReference type="InterPro" id="IPR004821">
    <property type="entry name" value="Cyt_trans-like"/>
</dbReference>
<dbReference type="NCBIfam" id="NF010191">
    <property type="entry name" value="PRK13670.1"/>
    <property type="match status" value="1"/>
</dbReference>
<keyword evidence="1 3" id="KW-0819">tRNA processing</keyword>
<dbReference type="Pfam" id="PF05636">
    <property type="entry name" value="HIGH_NTase1"/>
    <property type="match status" value="1"/>
</dbReference>
<feature type="binding site" evidence="3">
    <location>
        <begin position="7"/>
        <end position="20"/>
    </location>
    <ligand>
        <name>ATP</name>
        <dbReference type="ChEBI" id="CHEBI:30616"/>
    </ligand>
</feature>
<dbReference type="RefSeq" id="WP_066051986.1">
    <property type="nucleotide sequence ID" value="NZ_CP014223.1"/>
</dbReference>
<comment type="subcellular location">
    <subcellularLocation>
        <location evidence="3">Cytoplasm</location>
    </subcellularLocation>
</comment>
<feature type="binding site" evidence="3">
    <location>
        <position position="102"/>
    </location>
    <ligand>
        <name>ATP</name>
        <dbReference type="ChEBI" id="CHEBI:30616"/>
    </ligand>
</feature>
<evidence type="ECO:0000313" key="7">
    <source>
        <dbReference type="Proteomes" id="UP000184204"/>
    </source>
</evidence>
<dbReference type="OrthoDB" id="9769796at2"/>
<comment type="catalytic activity">
    <reaction evidence="3">
        <text>cytidine(34) in elongator tRNA(Met) + acetate + ATP = N(4)-acetylcytidine(34) in elongator tRNA(Met) + AMP + diphosphate</text>
        <dbReference type="Rhea" id="RHEA:58144"/>
        <dbReference type="Rhea" id="RHEA-COMP:10693"/>
        <dbReference type="Rhea" id="RHEA-COMP:10694"/>
        <dbReference type="ChEBI" id="CHEBI:30089"/>
        <dbReference type="ChEBI" id="CHEBI:30616"/>
        <dbReference type="ChEBI" id="CHEBI:33019"/>
        <dbReference type="ChEBI" id="CHEBI:74900"/>
        <dbReference type="ChEBI" id="CHEBI:82748"/>
        <dbReference type="ChEBI" id="CHEBI:456215"/>
    </reaction>
</comment>
<dbReference type="InterPro" id="IPR014729">
    <property type="entry name" value="Rossmann-like_a/b/a_fold"/>
</dbReference>
<evidence type="ECO:0000256" key="2">
    <source>
        <dbReference type="ARBA" id="ARBA00022884"/>
    </source>
</evidence>
<keyword evidence="6" id="KW-1185">Reference proteome</keyword>
<accession>A0A110A7E5</accession>
<feature type="binding site" evidence="3">
    <location>
        <position position="162"/>
    </location>
    <ligand>
        <name>ATP</name>
        <dbReference type="ChEBI" id="CHEBI:30616"/>
    </ligand>
</feature>
<reference evidence="7" key="3">
    <citation type="submission" date="2016-11" db="EMBL/GenBank/DDBJ databases">
        <authorList>
            <person name="Jaros S."/>
            <person name="Januszkiewicz K."/>
            <person name="Wedrychowicz H."/>
        </authorList>
    </citation>
    <scope>NUCLEOTIDE SEQUENCE [LARGE SCALE GENOMIC DNA]</scope>
    <source>
        <strain evidence="7">DSM 1682</strain>
    </source>
</reference>
<evidence type="ECO:0000313" key="5">
    <source>
        <dbReference type="EMBL" id="SHE94298.1"/>
    </source>
</evidence>
<evidence type="ECO:0000256" key="3">
    <source>
        <dbReference type="HAMAP-Rule" id="MF_01539"/>
    </source>
</evidence>
<dbReference type="PANTHER" id="PTHR37825:SF1">
    <property type="entry name" value="TRNA(MET) CYTIDINE ACETATE LIGASE"/>
    <property type="match status" value="1"/>
</dbReference>
<keyword evidence="3" id="KW-0067">ATP-binding</keyword>
<reference evidence="5" key="4">
    <citation type="submission" date="2016-11" db="EMBL/GenBank/DDBJ databases">
        <authorList>
            <person name="Varghese N."/>
            <person name="Submissions S."/>
        </authorList>
    </citation>
    <scope>NUCLEOTIDE SEQUENCE</scope>
    <source>
        <strain evidence="5">DSM 1682</strain>
    </source>
</reference>
<name>A0A110A7E5_ANAPI</name>
<dbReference type="GO" id="GO:0005524">
    <property type="term" value="F:ATP binding"/>
    <property type="evidence" value="ECO:0007669"/>
    <property type="project" value="UniProtKB-KW"/>
</dbReference>
<proteinExistence type="inferred from homology"/>
<dbReference type="InterPro" id="IPR008513">
    <property type="entry name" value="tRNA(Met)_cyd_acetate_ligase"/>
</dbReference>
<keyword evidence="3" id="KW-0820">tRNA-binding</keyword>
<dbReference type="HAMAP" id="MF_01539">
    <property type="entry name" value="TmcAL"/>
    <property type="match status" value="1"/>
</dbReference>
<feature type="binding site" evidence="3">
    <location>
        <position position="187"/>
    </location>
    <ligand>
        <name>ATP</name>
        <dbReference type="ChEBI" id="CHEBI:30616"/>
    </ligand>
</feature>
<comment type="function">
    <text evidence="3">Catalyzes the formation of N(4)-acetylcytidine (ac(4)C) at the wobble position of elongator tRNA(Met), using acetate and ATP as substrates. First activates an acetate ion to form acetyladenylate (Ac-AMP) and then transfers the acetyl group to tRNA to form ac(4)C34.</text>
</comment>
<dbReference type="GO" id="GO:0005737">
    <property type="term" value="C:cytoplasm"/>
    <property type="evidence" value="ECO:0007669"/>
    <property type="project" value="UniProtKB-SubCell"/>
</dbReference>
<keyword evidence="2 3" id="KW-0694">RNA-binding</keyword>
<keyword evidence="3" id="KW-0436">Ligase</keyword>
<keyword evidence="3" id="KW-0547">Nucleotide-binding</keyword>
<dbReference type="GO" id="GO:0016879">
    <property type="term" value="F:ligase activity, forming carbon-nitrogen bonds"/>
    <property type="evidence" value="ECO:0007669"/>
    <property type="project" value="UniProtKB-UniRule"/>
</dbReference>
<dbReference type="Proteomes" id="UP000068026">
    <property type="component" value="Chromosome"/>
</dbReference>
<keyword evidence="3" id="KW-0963">Cytoplasm</keyword>
<dbReference type="EC" id="6.3.4.-" evidence="3"/>
<sequence>MKTLGIITEYNPFHLGHQYMIEEAKRKSGADRVVVVMSGSFVQRGEPAFFDKWTRAKGALLNGVDMVLELPVLFATANAETFASAAVRILEDTGIVDILAFGSESGNLPALQEAAKLMTNETEEYRSLLKTHLDEGLSYPSARAKAMETISNINSEILSQPNHILALEYLKALERYQCNMTPLAIKREGAAYHSTSLESKFASASAIRTGILEEQLAESFSQVPENCSSLYSKALSLGTAPVLWKNYAGPLNYKLRTMSPEDMRQIFEVTEGLENRILRSIDSAYEIEDIINFVKSKRYTRTKIQRILLHVLLDIKGAEVAYFMKKPYMPYIRVLGFRKENAELLGDLTMNAKCPVLTNLKKAPEILNEDGLHLLALEKTATDLYAMAAPTPLYRGANQDFTMPMAIL</sequence>
<comment type="caution">
    <text evidence="3">Lacks conserved residue(s) required for the propagation of feature annotation.</text>
</comment>
<gene>
    <name evidence="3" type="primary">tmcAL</name>
    <name evidence="4" type="ORF">CPRO_23800</name>
    <name evidence="5" type="ORF">SAMN02745151_02277</name>
</gene>
<dbReference type="NCBIfam" id="TIGR00125">
    <property type="entry name" value="cyt_tran_rel"/>
    <property type="match status" value="1"/>
</dbReference>
<organism evidence="5 7">
    <name type="scientific">Anaerotignum propionicum DSM 1682</name>
    <dbReference type="NCBI Taxonomy" id="991789"/>
    <lineage>
        <taxon>Bacteria</taxon>
        <taxon>Bacillati</taxon>
        <taxon>Bacillota</taxon>
        <taxon>Clostridia</taxon>
        <taxon>Lachnospirales</taxon>
        <taxon>Anaerotignaceae</taxon>
        <taxon>Anaerotignum</taxon>
    </lineage>
</organism>
<dbReference type="KEGG" id="cpro:CPRO_23800"/>
<dbReference type="PANTHER" id="PTHR37825">
    <property type="entry name" value="TRNA(MET) CYTIDINE ACETATE LIGASE"/>
    <property type="match status" value="1"/>
</dbReference>
<dbReference type="EMBL" id="FQUA01000011">
    <property type="protein sequence ID" value="SHE94298.1"/>
    <property type="molecule type" value="Genomic_DNA"/>
</dbReference>
<dbReference type="EMBL" id="CP014223">
    <property type="protein sequence ID" value="AMJ41947.1"/>
    <property type="molecule type" value="Genomic_DNA"/>
</dbReference>
<reference evidence="4 6" key="1">
    <citation type="journal article" date="2016" name="Genome Announc.">
        <title>Complete Genome Sequence of the Amino Acid-Fermenting Clostridium propionicum X2 (DSM 1682).</title>
        <authorList>
            <person name="Poehlein A."/>
            <person name="Schlien K."/>
            <person name="Chowdhury N.P."/>
            <person name="Gottschalk G."/>
            <person name="Buckel W."/>
            <person name="Daniel R."/>
        </authorList>
    </citation>
    <scope>NUCLEOTIDE SEQUENCE [LARGE SCALE GENOMIC DNA]</scope>
    <source>
        <strain evidence="4 6">X2</strain>
    </source>
</reference>
<evidence type="ECO:0000313" key="6">
    <source>
        <dbReference type="Proteomes" id="UP000068026"/>
    </source>
</evidence>
<dbReference type="GO" id="GO:0000049">
    <property type="term" value="F:tRNA binding"/>
    <property type="evidence" value="ECO:0007669"/>
    <property type="project" value="UniProtKB-KW"/>
</dbReference>
<dbReference type="AlphaFoldDB" id="A0A110A7E5"/>
<reference evidence="6" key="2">
    <citation type="submission" date="2016-01" db="EMBL/GenBank/DDBJ databases">
        <authorList>
            <person name="Poehlein A."/>
            <person name="Schlien K."/>
            <person name="Gottschalk G."/>
            <person name="Buckel W."/>
            <person name="Daniel R."/>
        </authorList>
    </citation>
    <scope>NUCLEOTIDE SEQUENCE [LARGE SCALE GENOMIC DNA]</scope>
    <source>
        <strain evidence="6">X2</strain>
    </source>
</reference>
<dbReference type="Proteomes" id="UP000184204">
    <property type="component" value="Unassembled WGS sequence"/>
</dbReference>
<comment type="similarity">
    <text evidence="3">Belongs to the TmcAL family.</text>
</comment>
<dbReference type="Gene3D" id="3.40.50.620">
    <property type="entry name" value="HUPs"/>
    <property type="match status" value="1"/>
</dbReference>
<evidence type="ECO:0000313" key="4">
    <source>
        <dbReference type="EMBL" id="AMJ41947.1"/>
    </source>
</evidence>
<protein>
    <recommendedName>
        <fullName evidence="3">tRNA(Met) cytidine acetate ligase</fullName>
        <ecNumber evidence="3">6.3.4.-</ecNumber>
    </recommendedName>
</protein>
<dbReference type="SUPFAM" id="SSF52374">
    <property type="entry name" value="Nucleotidylyl transferase"/>
    <property type="match status" value="1"/>
</dbReference>
<dbReference type="GO" id="GO:0006400">
    <property type="term" value="P:tRNA modification"/>
    <property type="evidence" value="ECO:0007669"/>
    <property type="project" value="UniProtKB-UniRule"/>
</dbReference>